<protein>
    <submittedName>
        <fullName evidence="1">Uncharacterized protein</fullName>
    </submittedName>
</protein>
<dbReference type="PANTHER" id="PTHR42827">
    <property type="entry name" value="IRON-SULFUR CLUSTER-BINDING PROTEIN-RELATED"/>
    <property type="match status" value="1"/>
</dbReference>
<name>X1BLX2_9ZZZZ</name>
<comment type="caution">
    <text evidence="1">The sequence shown here is derived from an EMBL/GenBank/DDBJ whole genome shotgun (WGS) entry which is preliminary data.</text>
</comment>
<gene>
    <name evidence="1" type="ORF">S01H4_21738</name>
</gene>
<sequence>SIKENPSSPKNIIDKGTLTQLEEYAKSLGVASIGYTKLPHQLIFKERAVIHDNAIVLTLEMDEDLMELAPHKNTQKMIMETYDSLGIASNKLTKFLREKGFSAQAGHPLGGLVLYPPLAEKAGLGWHGAHGLLITPEHGPRVRLTAIYTNIENYPLNI</sequence>
<accession>X1BLX2</accession>
<organism evidence="1">
    <name type="scientific">marine sediment metagenome</name>
    <dbReference type="NCBI Taxonomy" id="412755"/>
    <lineage>
        <taxon>unclassified sequences</taxon>
        <taxon>metagenomes</taxon>
        <taxon>ecological metagenomes</taxon>
    </lineage>
</organism>
<dbReference type="PANTHER" id="PTHR42827:SF1">
    <property type="entry name" value="IRON-SULFUR CLUSTER-BINDING PROTEIN"/>
    <property type="match status" value="1"/>
</dbReference>
<dbReference type="AlphaFoldDB" id="X1BLX2"/>
<proteinExistence type="predicted"/>
<reference evidence="1" key="1">
    <citation type="journal article" date="2014" name="Front. Microbiol.">
        <title>High frequency of phylogenetically diverse reductive dehalogenase-homologous genes in deep subseafloor sedimentary metagenomes.</title>
        <authorList>
            <person name="Kawai M."/>
            <person name="Futagami T."/>
            <person name="Toyoda A."/>
            <person name="Takaki Y."/>
            <person name="Nishi S."/>
            <person name="Hori S."/>
            <person name="Arai W."/>
            <person name="Tsubouchi T."/>
            <person name="Morono Y."/>
            <person name="Uchiyama I."/>
            <person name="Ito T."/>
            <person name="Fujiyama A."/>
            <person name="Inagaki F."/>
            <person name="Takami H."/>
        </authorList>
    </citation>
    <scope>NUCLEOTIDE SEQUENCE</scope>
    <source>
        <strain evidence="1">Expedition CK06-06</strain>
    </source>
</reference>
<evidence type="ECO:0000313" key="1">
    <source>
        <dbReference type="EMBL" id="GAG82192.1"/>
    </source>
</evidence>
<feature type="non-terminal residue" evidence="1">
    <location>
        <position position="1"/>
    </location>
</feature>
<dbReference type="EMBL" id="BART01009881">
    <property type="protein sequence ID" value="GAG82192.1"/>
    <property type="molecule type" value="Genomic_DNA"/>
</dbReference>